<accession>A0A4Q9LLZ9</accession>
<dbReference type="VEuPathDB" id="MicrosporidiaDB:CWI39_0036p0030"/>
<keyword evidence="2" id="KW-1185">Reference proteome</keyword>
<dbReference type="AlphaFoldDB" id="A0A4Q9LLZ9"/>
<gene>
    <name evidence="1" type="ORF">CWI36_0035p0010</name>
</gene>
<dbReference type="EMBL" id="PITI01000035">
    <property type="protein sequence ID" value="TBU09368.1"/>
    <property type="molecule type" value="Genomic_DNA"/>
</dbReference>
<evidence type="ECO:0000313" key="1">
    <source>
        <dbReference type="EMBL" id="TBU09368.1"/>
    </source>
</evidence>
<protein>
    <submittedName>
        <fullName evidence="1">Uncharacterized protein</fullName>
    </submittedName>
</protein>
<proteinExistence type="predicted"/>
<organism evidence="1 2">
    <name type="scientific">Hamiltosporidium magnivora</name>
    <dbReference type="NCBI Taxonomy" id="148818"/>
    <lineage>
        <taxon>Eukaryota</taxon>
        <taxon>Fungi</taxon>
        <taxon>Fungi incertae sedis</taxon>
        <taxon>Microsporidia</taxon>
        <taxon>Dubosqiidae</taxon>
        <taxon>Hamiltosporidium</taxon>
    </lineage>
</organism>
<reference evidence="1 2" key="1">
    <citation type="submission" date="2017-12" db="EMBL/GenBank/DDBJ databases">
        <authorList>
            <person name="Pombert J.-F."/>
            <person name="Haag K.L."/>
            <person name="Ebert D."/>
        </authorList>
    </citation>
    <scope>NUCLEOTIDE SEQUENCE [LARGE SCALE GENOMIC DNA]</scope>
    <source>
        <strain evidence="1">BE-OM-2</strain>
    </source>
</reference>
<evidence type="ECO:0000313" key="2">
    <source>
        <dbReference type="Proteomes" id="UP000291404"/>
    </source>
</evidence>
<name>A0A4Q9LLZ9_9MICR</name>
<sequence length="236" mass="27449">MQEKLQKLNLLFQEIKYKLTKIQNITTDLKHFNTKMNALLQALDAYSSEDKQAEILLPENLDVSVERLELSTSNIDFTSLNNNISFSECLYDSKKEKSTIKQQITKKSTLEEIWTEIILFLPDNKLYRTNAYKIVKCLYENRNGLTVEIIIKNTGVAKYRCIDTLNHLIKNDPPFVKKVFEKAKEISTRRAAILKVENNNKTHLALIKGFLKVKYRLVEEVTKKSLEEAQLAKLYN</sequence>
<feature type="non-terminal residue" evidence="1">
    <location>
        <position position="236"/>
    </location>
</feature>
<dbReference type="VEuPathDB" id="MicrosporidiaDB:CWI36_0035p0010"/>
<dbReference type="Proteomes" id="UP000291404">
    <property type="component" value="Unassembled WGS sequence"/>
</dbReference>
<comment type="caution">
    <text evidence="1">The sequence shown here is derived from an EMBL/GenBank/DDBJ whole genome shotgun (WGS) entry which is preliminary data.</text>
</comment>